<dbReference type="InterPro" id="IPR001222">
    <property type="entry name" value="Znf_TFIIS"/>
</dbReference>
<dbReference type="EMBL" id="LGUC01000001">
    <property type="protein sequence ID" value="KPN31145.1"/>
    <property type="molecule type" value="Genomic_DNA"/>
</dbReference>
<keyword evidence="4 9" id="KW-0862">Zinc</keyword>
<sequence>MKFCDECGSMMKADGDEWVCGSCGYTEARNEAEESDMTTQQDQEESDIVDMSDVGEEAMGPTTEIRCPECGNDRASYEMKQIRSADESETRFFTCTECGHKWREDDH</sequence>
<evidence type="ECO:0000256" key="4">
    <source>
        <dbReference type="ARBA" id="ARBA00022833"/>
    </source>
</evidence>
<dbReference type="SMART" id="SM00661">
    <property type="entry name" value="RPOL9"/>
    <property type="match status" value="1"/>
</dbReference>
<dbReference type="STRING" id="699431.SY89_01888"/>
<feature type="zinc finger region" description="C4-type" evidence="10">
    <location>
        <begin position="4"/>
        <end position="23"/>
    </location>
</feature>
<dbReference type="GO" id="GO:0006351">
    <property type="term" value="P:DNA-templated transcription"/>
    <property type="evidence" value="ECO:0007669"/>
    <property type="project" value="InterPro"/>
</dbReference>
<evidence type="ECO:0000256" key="2">
    <source>
        <dbReference type="ARBA" id="ARBA00022723"/>
    </source>
</evidence>
<evidence type="ECO:0000313" key="14">
    <source>
        <dbReference type="EMBL" id="KPN31145.1"/>
    </source>
</evidence>
<evidence type="ECO:0000256" key="6">
    <source>
        <dbReference type="ARBA" id="ARBA00023163"/>
    </source>
</evidence>
<dbReference type="GO" id="GO:0003676">
    <property type="term" value="F:nucleic acid binding"/>
    <property type="evidence" value="ECO:0007669"/>
    <property type="project" value="InterPro"/>
</dbReference>
<feature type="binding site" evidence="9">
    <location>
        <position position="20"/>
    </location>
    <ligand>
        <name>Zn(2+)</name>
        <dbReference type="ChEBI" id="CHEBI:29105"/>
        <label>1</label>
    </ligand>
</feature>
<evidence type="ECO:0000256" key="7">
    <source>
        <dbReference type="ARBA" id="ARBA00032962"/>
    </source>
</evidence>
<feature type="binding site" evidence="9">
    <location>
        <position position="67"/>
    </location>
    <ligand>
        <name>Zn(2+)</name>
        <dbReference type="ChEBI" id="CHEBI:29105"/>
        <label>2</label>
    </ligand>
</feature>
<comment type="similarity">
    <text evidence="8 11">Belongs to the archaeal rpoM/eukaryotic RPA12/RPB9/RPC11 RNA polymerase family.</text>
</comment>
<dbReference type="Pfam" id="PF02150">
    <property type="entry name" value="Zn_ribbon_RPB9"/>
    <property type="match status" value="1"/>
</dbReference>
<feature type="binding site" evidence="9">
    <location>
        <position position="7"/>
    </location>
    <ligand>
        <name>Zn(2+)</name>
        <dbReference type="ChEBI" id="CHEBI:29105"/>
        <label>1</label>
    </ligand>
</feature>
<keyword evidence="14" id="KW-0808">Transferase</keyword>
<evidence type="ECO:0000256" key="8">
    <source>
        <dbReference type="PIRNR" id="PIRNR005586"/>
    </source>
</evidence>
<dbReference type="InterPro" id="IPR001529">
    <property type="entry name" value="Zn_ribbon_RPB9"/>
</dbReference>
<evidence type="ECO:0000256" key="1">
    <source>
        <dbReference type="ARBA" id="ARBA00018272"/>
    </source>
</evidence>
<keyword evidence="2 9" id="KW-0479">Metal-binding</keyword>
<feature type="region of interest" description="Disordered" evidence="12">
    <location>
        <begin position="31"/>
        <end position="65"/>
    </location>
</feature>
<feature type="binding site" evidence="9">
    <location>
        <position position="98"/>
    </location>
    <ligand>
        <name>Zn(2+)</name>
        <dbReference type="ChEBI" id="CHEBI:29105"/>
        <label>2</label>
    </ligand>
</feature>
<dbReference type="Pfam" id="PF01096">
    <property type="entry name" value="Zn_ribbon_TFIIS"/>
    <property type="match status" value="1"/>
</dbReference>
<feature type="domain" description="TFIIS-type" evidence="13">
    <location>
        <begin position="63"/>
        <end position="103"/>
    </location>
</feature>
<dbReference type="GO" id="GO:0000428">
    <property type="term" value="C:DNA-directed RNA polymerase complex"/>
    <property type="evidence" value="ECO:0007669"/>
    <property type="project" value="UniProtKB-KW"/>
</dbReference>
<dbReference type="Gene3D" id="2.20.70.10">
    <property type="match status" value="1"/>
</dbReference>
<gene>
    <name evidence="14" type="primary">rpoM_2</name>
    <name evidence="14" type="ORF">SY89_01888</name>
</gene>
<feature type="binding site" evidence="9">
    <location>
        <position position="4"/>
    </location>
    <ligand>
        <name>Zn(2+)</name>
        <dbReference type="ChEBI" id="CHEBI:29105"/>
        <label>1</label>
    </ligand>
</feature>
<evidence type="ECO:0000256" key="9">
    <source>
        <dbReference type="PIRSR" id="PIRSR005586-1"/>
    </source>
</evidence>
<dbReference type="GO" id="GO:0008270">
    <property type="term" value="F:zinc ion binding"/>
    <property type="evidence" value="ECO:0007669"/>
    <property type="project" value="UniProtKB-KW"/>
</dbReference>
<feature type="binding site" evidence="9">
    <location>
        <position position="23"/>
    </location>
    <ligand>
        <name>Zn(2+)</name>
        <dbReference type="ChEBI" id="CHEBI:29105"/>
        <label>1</label>
    </ligand>
</feature>
<keyword evidence="6 8" id="KW-0804">Transcription</keyword>
<dbReference type="SUPFAM" id="SSF57783">
    <property type="entry name" value="Zinc beta-ribbon"/>
    <property type="match status" value="1"/>
</dbReference>
<keyword evidence="3 10" id="KW-0863">Zinc-finger</keyword>
<keyword evidence="5" id="KW-0805">Transcription regulation</keyword>
<dbReference type="AlphaFoldDB" id="A0A0P7HCA8"/>
<keyword evidence="15" id="KW-1185">Reference proteome</keyword>
<dbReference type="PANTHER" id="PTHR11239">
    <property type="entry name" value="DNA-DIRECTED RNA POLYMERASE"/>
    <property type="match status" value="1"/>
</dbReference>
<dbReference type="PANTHER" id="PTHR11239:SF12">
    <property type="entry name" value="DNA-DIRECTED RNA POLYMERASE III SUBUNIT RPC10"/>
    <property type="match status" value="1"/>
</dbReference>
<dbReference type="InterPro" id="IPR006288">
    <property type="entry name" value="TFS"/>
</dbReference>
<dbReference type="PROSITE" id="PS51133">
    <property type="entry name" value="ZF_TFIIS_2"/>
    <property type="match status" value="1"/>
</dbReference>
<name>A0A0P7HCA8_9EURY</name>
<evidence type="ECO:0000256" key="5">
    <source>
        <dbReference type="ARBA" id="ARBA00023015"/>
    </source>
</evidence>
<dbReference type="PROSITE" id="PS01030">
    <property type="entry name" value="RNA_POL_M_15KD"/>
    <property type="match status" value="1"/>
</dbReference>
<keyword evidence="14" id="KW-0240">DNA-directed RNA polymerase</keyword>
<dbReference type="InterPro" id="IPR012164">
    <property type="entry name" value="Rpa12/Rpb9/Rpc10/TFS"/>
</dbReference>
<dbReference type="RefSeq" id="WP_054583863.1">
    <property type="nucleotide sequence ID" value="NZ_LGUC01000001.1"/>
</dbReference>
<accession>A0A0P7HCA8</accession>
<reference evidence="15" key="1">
    <citation type="submission" date="2013-11" db="EMBL/GenBank/DDBJ databases">
        <authorList>
            <person name="Hoang H.T."/>
            <person name="Killian M.L."/>
            <person name="Madson D.M."/>
            <person name="Arruda P.H.E."/>
            <person name="Sun D."/>
            <person name="Schwartz K.J."/>
            <person name="Yoon K."/>
        </authorList>
    </citation>
    <scope>NUCLEOTIDE SEQUENCE [LARGE SCALE GENOMIC DNA]</scope>
    <source>
        <strain evidence="15">CDK2</strain>
    </source>
</reference>
<keyword evidence="14" id="KW-0548">Nucleotidyltransferase</keyword>
<evidence type="ECO:0000256" key="11">
    <source>
        <dbReference type="RuleBase" id="RU003474"/>
    </source>
</evidence>
<dbReference type="GO" id="GO:0003899">
    <property type="term" value="F:DNA-directed RNA polymerase activity"/>
    <property type="evidence" value="ECO:0007669"/>
    <property type="project" value="InterPro"/>
</dbReference>
<evidence type="ECO:0000256" key="3">
    <source>
        <dbReference type="ARBA" id="ARBA00022771"/>
    </source>
</evidence>
<evidence type="ECO:0000313" key="15">
    <source>
        <dbReference type="Proteomes" id="UP000050535"/>
    </source>
</evidence>
<dbReference type="InterPro" id="IPR019761">
    <property type="entry name" value="DNA-dir_RNA_pol-M_15_CS"/>
</dbReference>
<feature type="binding site" evidence="9">
    <location>
        <position position="70"/>
    </location>
    <ligand>
        <name>Zn(2+)</name>
        <dbReference type="ChEBI" id="CHEBI:29105"/>
        <label>2</label>
    </ligand>
</feature>
<dbReference type="NCBIfam" id="TIGR01384">
    <property type="entry name" value="TFS_arch"/>
    <property type="match status" value="1"/>
</dbReference>
<protein>
    <recommendedName>
        <fullName evidence="1">Transcription factor S</fullName>
    </recommendedName>
    <alternativeName>
        <fullName evidence="7">Transcription elongation factor IIS/RNA polymerase subunit homolog</fullName>
    </alternativeName>
</protein>
<dbReference type="Proteomes" id="UP000050535">
    <property type="component" value="Unassembled WGS sequence"/>
</dbReference>
<dbReference type="GO" id="GO:0006355">
    <property type="term" value="P:regulation of DNA-templated transcription"/>
    <property type="evidence" value="ECO:0007669"/>
    <property type="project" value="InterPro"/>
</dbReference>
<dbReference type="PATRIC" id="fig|699431.3.peg.1937"/>
<evidence type="ECO:0000256" key="10">
    <source>
        <dbReference type="PIRSR" id="PIRSR005586-2"/>
    </source>
</evidence>
<feature type="binding site" evidence="9">
    <location>
        <position position="95"/>
    </location>
    <ligand>
        <name>Zn(2+)</name>
        <dbReference type="ChEBI" id="CHEBI:29105"/>
        <label>2</label>
    </ligand>
</feature>
<evidence type="ECO:0000259" key="13">
    <source>
        <dbReference type="PROSITE" id="PS51133"/>
    </source>
</evidence>
<dbReference type="Gene3D" id="2.20.25.10">
    <property type="match status" value="1"/>
</dbReference>
<feature type="compositionally biased region" description="Acidic residues" evidence="12">
    <location>
        <begin position="42"/>
        <end position="56"/>
    </location>
</feature>
<dbReference type="PIRSF" id="PIRSF005586">
    <property type="entry name" value="RNApol_RpoM"/>
    <property type="match status" value="1"/>
</dbReference>
<evidence type="ECO:0000256" key="12">
    <source>
        <dbReference type="SAM" id="MobiDB-lite"/>
    </source>
</evidence>
<proteinExistence type="inferred from homology"/>
<dbReference type="CDD" id="cd10511">
    <property type="entry name" value="Zn-ribbon_TFS"/>
    <property type="match status" value="1"/>
</dbReference>
<dbReference type="SMART" id="SM00440">
    <property type="entry name" value="ZnF_C2C2"/>
    <property type="match status" value="1"/>
</dbReference>
<dbReference type="OrthoDB" id="72957at2157"/>
<comment type="caution">
    <text evidence="14">The sequence shown here is derived from an EMBL/GenBank/DDBJ whole genome shotgun (WGS) entry which is preliminary data.</text>
</comment>
<organism evidence="14 15">
    <name type="scientific">Halolamina pelagica</name>
    <dbReference type="NCBI Taxonomy" id="699431"/>
    <lineage>
        <taxon>Archaea</taxon>
        <taxon>Methanobacteriati</taxon>
        <taxon>Methanobacteriota</taxon>
        <taxon>Stenosarchaea group</taxon>
        <taxon>Halobacteria</taxon>
        <taxon>Halobacteriales</taxon>
        <taxon>Haloferacaceae</taxon>
    </lineage>
</organism>